<dbReference type="KEGG" id="deo:CAY53_06435"/>
<dbReference type="PROSITE" id="PS00211">
    <property type="entry name" value="ABC_TRANSPORTER_1"/>
    <property type="match status" value="1"/>
</dbReference>
<comment type="similarity">
    <text evidence="4">Belongs to the ABC transporter superfamily. Macrolide exporter (TC 3.A.1.122) family.</text>
</comment>
<dbReference type="FunFam" id="3.40.50.300:FF:000032">
    <property type="entry name" value="Export ABC transporter ATP-binding protein"/>
    <property type="match status" value="1"/>
</dbReference>
<dbReference type="InterPro" id="IPR015854">
    <property type="entry name" value="ABC_transpr_LolD-like"/>
</dbReference>
<dbReference type="RefSeq" id="WP_104936441.1">
    <property type="nucleotide sequence ID" value="NZ_CP021255.1"/>
</dbReference>
<evidence type="ECO:0000256" key="4">
    <source>
        <dbReference type="ARBA" id="ARBA00038388"/>
    </source>
</evidence>
<keyword evidence="3 6" id="KW-0067">ATP-binding</keyword>
<dbReference type="Gene3D" id="3.40.50.300">
    <property type="entry name" value="P-loop containing nucleotide triphosphate hydrolases"/>
    <property type="match status" value="1"/>
</dbReference>
<dbReference type="InterPro" id="IPR017871">
    <property type="entry name" value="ABC_transporter-like_CS"/>
</dbReference>
<evidence type="ECO:0000256" key="2">
    <source>
        <dbReference type="ARBA" id="ARBA00022741"/>
    </source>
</evidence>
<dbReference type="InterPro" id="IPR003593">
    <property type="entry name" value="AAA+_ATPase"/>
</dbReference>
<dbReference type="CDD" id="cd03255">
    <property type="entry name" value="ABC_MJ0796_LolCDE_FtsE"/>
    <property type="match status" value="1"/>
</dbReference>
<dbReference type="InterPro" id="IPR017911">
    <property type="entry name" value="MacB-like_ATP-bd"/>
</dbReference>
<keyword evidence="2" id="KW-0547">Nucleotide-binding</keyword>
<dbReference type="GO" id="GO:0005524">
    <property type="term" value="F:ATP binding"/>
    <property type="evidence" value="ECO:0007669"/>
    <property type="project" value="UniProtKB-KW"/>
</dbReference>
<evidence type="ECO:0000313" key="7">
    <source>
        <dbReference type="Proteomes" id="UP000239867"/>
    </source>
</evidence>
<evidence type="ECO:0000313" key="6">
    <source>
        <dbReference type="EMBL" id="AVD71167.1"/>
    </source>
</evidence>
<evidence type="ECO:0000256" key="1">
    <source>
        <dbReference type="ARBA" id="ARBA00022448"/>
    </source>
</evidence>
<dbReference type="PANTHER" id="PTHR24220">
    <property type="entry name" value="IMPORT ATP-BINDING PROTEIN"/>
    <property type="match status" value="1"/>
</dbReference>
<organism evidence="6 7">
    <name type="scientific">Desulfobulbus oralis</name>
    <dbReference type="NCBI Taxonomy" id="1986146"/>
    <lineage>
        <taxon>Bacteria</taxon>
        <taxon>Pseudomonadati</taxon>
        <taxon>Thermodesulfobacteriota</taxon>
        <taxon>Desulfobulbia</taxon>
        <taxon>Desulfobulbales</taxon>
        <taxon>Desulfobulbaceae</taxon>
        <taxon>Desulfobulbus</taxon>
    </lineage>
</organism>
<reference evidence="6" key="2">
    <citation type="journal article" date="2018" name="MBio">
        <title>Insights into the evolution of host association through the isolation and characterization of a novel human periodontal pathobiont, Desulfobulbus oralis.</title>
        <authorList>
            <person name="Cross K.L."/>
            <person name="Chirania P."/>
            <person name="Xiong W."/>
            <person name="Beall C.J."/>
            <person name="Elkins J.G."/>
            <person name="Giannone R.J."/>
            <person name="Griffen A.L."/>
            <person name="Guss A.M."/>
            <person name="Hettich R.L."/>
            <person name="Joshi S.S."/>
            <person name="Mokrzan E.M."/>
            <person name="Martin R.K."/>
            <person name="Zhulin I.B."/>
            <person name="Leys E.J."/>
            <person name="Podar M."/>
        </authorList>
    </citation>
    <scope>NUCLEOTIDE SEQUENCE [LARGE SCALE GENOMIC DNA]</scope>
    <source>
        <strain evidence="6">ORNL</strain>
    </source>
</reference>
<dbReference type="PANTHER" id="PTHR24220:SF689">
    <property type="entry name" value="LIPOPROTEIN-RELEASING SYSTEM ATP-BINDING PROTEIN LOLD"/>
    <property type="match status" value="1"/>
</dbReference>
<dbReference type="SUPFAM" id="SSF52540">
    <property type="entry name" value="P-loop containing nucleoside triphosphate hydrolases"/>
    <property type="match status" value="1"/>
</dbReference>
<name>A0A2L1GNH2_9BACT</name>
<dbReference type="InterPro" id="IPR003439">
    <property type="entry name" value="ABC_transporter-like_ATP-bd"/>
</dbReference>
<dbReference type="GO" id="GO:0098796">
    <property type="term" value="C:membrane protein complex"/>
    <property type="evidence" value="ECO:0007669"/>
    <property type="project" value="UniProtKB-ARBA"/>
</dbReference>
<protein>
    <submittedName>
        <fullName evidence="6">ABC transporter ATP-binding protein</fullName>
    </submittedName>
</protein>
<dbReference type="Pfam" id="PF00005">
    <property type="entry name" value="ABC_tran"/>
    <property type="match status" value="1"/>
</dbReference>
<keyword evidence="7" id="KW-1185">Reference proteome</keyword>
<accession>A0A2L1GNH2</accession>
<dbReference type="AlphaFoldDB" id="A0A2L1GNH2"/>
<dbReference type="EMBL" id="CP021255">
    <property type="protein sequence ID" value="AVD71167.1"/>
    <property type="molecule type" value="Genomic_DNA"/>
</dbReference>
<evidence type="ECO:0000256" key="3">
    <source>
        <dbReference type="ARBA" id="ARBA00022840"/>
    </source>
</evidence>
<keyword evidence="1" id="KW-0813">Transport</keyword>
<dbReference type="GO" id="GO:0005886">
    <property type="term" value="C:plasma membrane"/>
    <property type="evidence" value="ECO:0007669"/>
    <property type="project" value="TreeGrafter"/>
</dbReference>
<evidence type="ECO:0000259" key="5">
    <source>
        <dbReference type="PROSITE" id="PS50893"/>
    </source>
</evidence>
<dbReference type="SMART" id="SM00382">
    <property type="entry name" value="AAA"/>
    <property type="match status" value="1"/>
</dbReference>
<feature type="domain" description="ABC transporter" evidence="5">
    <location>
        <begin position="8"/>
        <end position="230"/>
    </location>
</feature>
<gene>
    <name evidence="6" type="ORF">CAY53_06435</name>
</gene>
<dbReference type="InterPro" id="IPR027417">
    <property type="entry name" value="P-loop_NTPase"/>
</dbReference>
<dbReference type="GO" id="GO:0022857">
    <property type="term" value="F:transmembrane transporter activity"/>
    <property type="evidence" value="ECO:0007669"/>
    <property type="project" value="TreeGrafter"/>
</dbReference>
<dbReference type="Proteomes" id="UP000239867">
    <property type="component" value="Chromosome"/>
</dbReference>
<dbReference type="PROSITE" id="PS50893">
    <property type="entry name" value="ABC_TRANSPORTER_2"/>
    <property type="match status" value="1"/>
</dbReference>
<sequence>MSEATPLLTAQALCKSYQSGDRRLAVLDGLDFVMAPQESCAIVGASGSGKTTLLQILGTLDRPDSGTLLFKGRDLLALSGTSLARHRNGEIGFIFQFHHLLPEFSALENVLMPARIAGKLTTATRSRAGELLERVGLGERLHHRSGELSGGEQQRVALARALVMQPALLLADEPTGNLDAESGQKVFQLLQDLSRSQGLSVIMVTHNLELAEAMDRCLRLADGTLAPFQA</sequence>
<dbReference type="OrthoDB" id="9809450at2"/>
<reference evidence="6" key="1">
    <citation type="submission" date="2017-05" db="EMBL/GenBank/DDBJ databases">
        <authorList>
            <person name="Song R."/>
            <person name="Chenine A.L."/>
            <person name="Ruprecht R.M."/>
        </authorList>
    </citation>
    <scope>NUCLEOTIDE SEQUENCE</scope>
    <source>
        <strain evidence="6">ORNL</strain>
    </source>
</reference>
<dbReference type="GO" id="GO:0016887">
    <property type="term" value="F:ATP hydrolysis activity"/>
    <property type="evidence" value="ECO:0007669"/>
    <property type="project" value="InterPro"/>
</dbReference>
<proteinExistence type="inferred from homology"/>